<keyword evidence="4" id="KW-1185">Reference proteome</keyword>
<feature type="domain" description="MurNAc-LAA" evidence="2">
    <location>
        <begin position="304"/>
        <end position="448"/>
    </location>
</feature>
<dbReference type="SMART" id="SM00646">
    <property type="entry name" value="Ami_3"/>
    <property type="match status" value="1"/>
</dbReference>
<evidence type="ECO:0000256" key="1">
    <source>
        <dbReference type="ARBA" id="ARBA00022801"/>
    </source>
</evidence>
<evidence type="ECO:0000259" key="2">
    <source>
        <dbReference type="SMART" id="SM00646"/>
    </source>
</evidence>
<dbReference type="RefSeq" id="WP_280997167.1">
    <property type="nucleotide sequence ID" value="NZ_CP069362.1"/>
</dbReference>
<proteinExistence type="predicted"/>
<dbReference type="Gene3D" id="3.40.630.40">
    <property type="entry name" value="Zn-dependent exopeptidases"/>
    <property type="match status" value="1"/>
</dbReference>
<name>A0ABY8PMQ6_9BACT</name>
<dbReference type="SUPFAM" id="SSF53187">
    <property type="entry name" value="Zn-dependent exopeptidases"/>
    <property type="match status" value="1"/>
</dbReference>
<dbReference type="InterPro" id="IPR050695">
    <property type="entry name" value="N-acetylmuramoyl_amidase_3"/>
</dbReference>
<gene>
    <name evidence="3" type="ORF">JRV97_05945</name>
</gene>
<accession>A0ABY8PMQ6</accession>
<dbReference type="PANTHER" id="PTHR30404">
    <property type="entry name" value="N-ACETYLMURAMOYL-L-ALANINE AMIDASE"/>
    <property type="match status" value="1"/>
</dbReference>
<dbReference type="PANTHER" id="PTHR30404:SF0">
    <property type="entry name" value="N-ACETYLMURAMOYL-L-ALANINE AMIDASE AMIC"/>
    <property type="match status" value="1"/>
</dbReference>
<sequence length="454" mass="52495">MKKKITLMILALLVSFVFSKDLFLQWKKVDKNNYIEKNKKVFLNISYLEKLGYNIMGTSENLFIIKFDDTWSAVVFPKAGIAIINSSESVALDFDDFIFQNKTYFVKVSVLAKLANLEYFENSKGYYLNYKLAKLKSIDGFLVNDKLRVIMEFSSQPEKYEVYPLTSVPGYLIKVHGVEIPEVSFSKEFNNKFLSRIKAMQHSQKEIWVTIILGAEAKKYTKIEENGRIILDIEMTEDFTKPVVVLDPGHGDFDPGTMGYLGTKEKDMALKVALKTKELLKKNKNIRVYLTRDTDKFIELYNRAKIANDLHADLFVSIHLNSYLENRSIRGSEIYYFAFSDDKYARKIARKENLDMNDNKDIIESRVVEKKNSIPESKKMAELLKKHVKENKIPFRSIKAAEFAVLAYTKCPAVLFELEFLSNPTVEVNFMSGKYVDLFAKIIANSILEYFNIK</sequence>
<reference evidence="3 4" key="1">
    <citation type="submission" date="2021-02" db="EMBL/GenBank/DDBJ databases">
        <title>Characterization of Marinitoga sp. nov. str. BP5-C20A.</title>
        <authorList>
            <person name="Erauso G."/>
            <person name="Postec A."/>
        </authorList>
    </citation>
    <scope>NUCLEOTIDE SEQUENCE [LARGE SCALE GENOMIC DNA]</scope>
    <source>
        <strain evidence="3 4">BP5-C20A</strain>
    </source>
</reference>
<evidence type="ECO:0000313" key="4">
    <source>
        <dbReference type="Proteomes" id="UP001232493"/>
    </source>
</evidence>
<keyword evidence="1" id="KW-0378">Hydrolase</keyword>
<evidence type="ECO:0000313" key="3">
    <source>
        <dbReference type="EMBL" id="WGS63921.1"/>
    </source>
</evidence>
<dbReference type="Pfam" id="PF01520">
    <property type="entry name" value="Amidase_3"/>
    <property type="match status" value="1"/>
</dbReference>
<protein>
    <submittedName>
        <fullName evidence="3">N-acetylmuramoyl-L-alanine amidase</fullName>
    </submittedName>
</protein>
<dbReference type="CDD" id="cd02696">
    <property type="entry name" value="MurNAc-LAA"/>
    <property type="match status" value="1"/>
</dbReference>
<organism evidence="3 4">
    <name type="scientific">Marinitoga aeolica</name>
    <dbReference type="NCBI Taxonomy" id="2809031"/>
    <lineage>
        <taxon>Bacteria</taxon>
        <taxon>Thermotogati</taxon>
        <taxon>Thermotogota</taxon>
        <taxon>Thermotogae</taxon>
        <taxon>Petrotogales</taxon>
        <taxon>Petrotogaceae</taxon>
        <taxon>Marinitoga</taxon>
    </lineage>
</organism>
<dbReference type="EMBL" id="CP069362">
    <property type="protein sequence ID" value="WGS63921.1"/>
    <property type="molecule type" value="Genomic_DNA"/>
</dbReference>
<dbReference type="Proteomes" id="UP001232493">
    <property type="component" value="Chromosome"/>
</dbReference>
<dbReference type="InterPro" id="IPR002508">
    <property type="entry name" value="MurNAc-LAA_cat"/>
</dbReference>